<gene>
    <name evidence="22" type="primary">coxB1</name>
    <name evidence="22" type="ORF">ADA01nite_03450</name>
</gene>
<dbReference type="InterPro" id="IPR036909">
    <property type="entry name" value="Cyt_c-like_dom_sf"/>
</dbReference>
<feature type="transmembrane region" description="Helical" evidence="18">
    <location>
        <begin position="20"/>
        <end position="45"/>
    </location>
</feature>
<dbReference type="Gene3D" id="1.10.760.10">
    <property type="entry name" value="Cytochrome c-like domain"/>
    <property type="match status" value="1"/>
</dbReference>
<dbReference type="SUPFAM" id="SSF46626">
    <property type="entry name" value="Cytochrome c"/>
    <property type="match status" value="1"/>
</dbReference>
<dbReference type="InterPro" id="IPR014222">
    <property type="entry name" value="Cyt_c_oxidase_su2"/>
</dbReference>
<comment type="catalytic activity">
    <reaction evidence="17">
        <text>4 Fe(II)-[cytochrome c] + O2 + 8 H(+)(in) = 4 Fe(III)-[cytochrome c] + 2 H2O + 4 H(+)(out)</text>
        <dbReference type="Rhea" id="RHEA:11436"/>
        <dbReference type="Rhea" id="RHEA-COMP:10350"/>
        <dbReference type="Rhea" id="RHEA-COMP:14399"/>
        <dbReference type="ChEBI" id="CHEBI:15377"/>
        <dbReference type="ChEBI" id="CHEBI:15378"/>
        <dbReference type="ChEBI" id="CHEBI:15379"/>
        <dbReference type="ChEBI" id="CHEBI:29033"/>
        <dbReference type="ChEBI" id="CHEBI:29034"/>
        <dbReference type="EC" id="7.1.1.9"/>
    </reaction>
</comment>
<sequence>MDFSWLFPPAINDMAKQVDSLFWFIAAISLFIFVLVEMLLFIFLVRYRRKRPDKQGIALHGNTKMEIIWTVIPALILVAIGVFGSQMTYAIQTPPKDVYTINVTGYKWRWDFEYPEGFKTTNKLVIPEDKNVLFKITSADIIHSFWIPAMRIKQDAVPGRQTQIWSGPTKQGEYPIVCAEYCGTMHSMMLAKLNVVNTDEFNKFVQSGGKAGGGAAGGPGGEGQALAEQKGCLSCHATDQNKLVGPGWGGMFGKDVKLSDGSTAKYDEKYIVESIMDPAAKIPQGYSSPMPPQQVTEEEAKAIAEYIETLK</sequence>
<evidence type="ECO:0000256" key="14">
    <source>
        <dbReference type="ARBA" id="ARBA00024688"/>
    </source>
</evidence>
<dbReference type="Proteomes" id="UP000321157">
    <property type="component" value="Unassembled WGS sequence"/>
</dbReference>
<evidence type="ECO:0000259" key="21">
    <source>
        <dbReference type="PROSITE" id="PS51007"/>
    </source>
</evidence>
<feature type="domain" description="Cytochrome oxidase subunit II transmembrane region profile" evidence="20">
    <location>
        <begin position="1"/>
        <end position="95"/>
    </location>
</feature>
<dbReference type="EC" id="7.1.1.9" evidence="17"/>
<evidence type="ECO:0000256" key="8">
    <source>
        <dbReference type="ARBA" id="ARBA00022967"/>
    </source>
</evidence>
<dbReference type="PANTHER" id="PTHR22888">
    <property type="entry name" value="CYTOCHROME C OXIDASE, SUBUNIT II"/>
    <property type="match status" value="1"/>
</dbReference>
<dbReference type="PRINTS" id="PR01166">
    <property type="entry name" value="CYCOXIDASEII"/>
</dbReference>
<feature type="domain" description="Cytochrome oxidase subunit II copper A binding" evidence="19">
    <location>
        <begin position="96"/>
        <end position="207"/>
    </location>
</feature>
<keyword evidence="6 16" id="KW-0812">Transmembrane</keyword>
<dbReference type="Gene3D" id="2.60.40.420">
    <property type="entry name" value="Cupredoxins - blue copper proteins"/>
    <property type="match status" value="1"/>
</dbReference>
<feature type="transmembrane region" description="Helical" evidence="18">
    <location>
        <begin position="66"/>
        <end position="84"/>
    </location>
</feature>
<dbReference type="InterPro" id="IPR009056">
    <property type="entry name" value="Cyt_c-like_dom"/>
</dbReference>
<name>A0A511V1W7_9BACL</name>
<evidence type="ECO:0000256" key="2">
    <source>
        <dbReference type="ARBA" id="ARBA00007866"/>
    </source>
</evidence>
<dbReference type="OrthoDB" id="9781261at2"/>
<keyword evidence="12 17" id="KW-0186">Copper</keyword>
<reference evidence="22 23" key="1">
    <citation type="submission" date="2019-07" db="EMBL/GenBank/DDBJ databases">
        <title>Whole genome shotgun sequence of Aneurinibacillus danicus NBRC 102444.</title>
        <authorList>
            <person name="Hosoyama A."/>
            <person name="Uohara A."/>
            <person name="Ohji S."/>
            <person name="Ichikawa N."/>
        </authorList>
    </citation>
    <scope>NUCLEOTIDE SEQUENCE [LARGE SCALE GENOMIC DNA]</scope>
    <source>
        <strain evidence="22 23">NBRC 102444</strain>
    </source>
</reference>
<keyword evidence="10 18" id="KW-1133">Transmembrane helix</keyword>
<comment type="similarity">
    <text evidence="2 16">Belongs to the cytochrome c oxidase subunit 2 family.</text>
</comment>
<keyword evidence="23" id="KW-1185">Reference proteome</keyword>
<evidence type="ECO:0000256" key="5">
    <source>
        <dbReference type="ARBA" id="ARBA00022660"/>
    </source>
</evidence>
<dbReference type="Pfam" id="PF00116">
    <property type="entry name" value="COX2"/>
    <property type="match status" value="1"/>
</dbReference>
<dbReference type="GO" id="GO:0042773">
    <property type="term" value="P:ATP synthesis coupled electron transport"/>
    <property type="evidence" value="ECO:0007669"/>
    <property type="project" value="TreeGrafter"/>
</dbReference>
<keyword evidence="13 18" id="KW-0472">Membrane</keyword>
<dbReference type="Gene3D" id="1.10.287.90">
    <property type="match status" value="1"/>
</dbReference>
<evidence type="ECO:0000256" key="3">
    <source>
        <dbReference type="ARBA" id="ARBA00022448"/>
    </source>
</evidence>
<dbReference type="RefSeq" id="WP_146808186.1">
    <property type="nucleotide sequence ID" value="NZ_BJXX01000015.1"/>
</dbReference>
<dbReference type="PROSITE" id="PS50999">
    <property type="entry name" value="COX2_TM"/>
    <property type="match status" value="1"/>
</dbReference>
<evidence type="ECO:0000259" key="19">
    <source>
        <dbReference type="PROSITE" id="PS50857"/>
    </source>
</evidence>
<organism evidence="22 23">
    <name type="scientific">Aneurinibacillus danicus</name>
    <dbReference type="NCBI Taxonomy" id="267746"/>
    <lineage>
        <taxon>Bacteria</taxon>
        <taxon>Bacillati</taxon>
        <taxon>Bacillota</taxon>
        <taxon>Bacilli</taxon>
        <taxon>Bacillales</taxon>
        <taxon>Paenibacillaceae</taxon>
        <taxon>Aneurinibacillus group</taxon>
        <taxon>Aneurinibacillus</taxon>
    </lineage>
</organism>
<evidence type="ECO:0000256" key="9">
    <source>
        <dbReference type="ARBA" id="ARBA00022982"/>
    </source>
</evidence>
<evidence type="ECO:0000256" key="4">
    <source>
        <dbReference type="ARBA" id="ARBA00022617"/>
    </source>
</evidence>
<keyword evidence="7 15" id="KW-0479">Metal-binding</keyword>
<evidence type="ECO:0000256" key="17">
    <source>
        <dbReference type="RuleBase" id="RU004024"/>
    </source>
</evidence>
<accession>A0A511V1W7</accession>
<dbReference type="SUPFAM" id="SSF81464">
    <property type="entry name" value="Cytochrome c oxidase subunit II-like, transmembrane region"/>
    <property type="match status" value="1"/>
</dbReference>
<evidence type="ECO:0000256" key="18">
    <source>
        <dbReference type="SAM" id="Phobius"/>
    </source>
</evidence>
<dbReference type="GO" id="GO:0020037">
    <property type="term" value="F:heme binding"/>
    <property type="evidence" value="ECO:0007669"/>
    <property type="project" value="InterPro"/>
</dbReference>
<evidence type="ECO:0000256" key="7">
    <source>
        <dbReference type="ARBA" id="ARBA00022723"/>
    </source>
</evidence>
<dbReference type="GO" id="GO:0016491">
    <property type="term" value="F:oxidoreductase activity"/>
    <property type="evidence" value="ECO:0007669"/>
    <property type="project" value="InterPro"/>
</dbReference>
<dbReference type="PANTHER" id="PTHR22888:SF9">
    <property type="entry name" value="CYTOCHROME C OXIDASE SUBUNIT 2"/>
    <property type="match status" value="1"/>
</dbReference>
<dbReference type="InterPro" id="IPR002429">
    <property type="entry name" value="CcO_II-like_C"/>
</dbReference>
<dbReference type="Pfam" id="PF00034">
    <property type="entry name" value="Cytochrom_C"/>
    <property type="match status" value="1"/>
</dbReference>
<dbReference type="InterPro" id="IPR008972">
    <property type="entry name" value="Cupredoxin"/>
</dbReference>
<keyword evidence="11 15" id="KW-0408">Iron</keyword>
<dbReference type="InterPro" id="IPR045187">
    <property type="entry name" value="CcO_II"/>
</dbReference>
<feature type="domain" description="Cytochrome c" evidence="21">
    <location>
        <begin position="218"/>
        <end position="311"/>
    </location>
</feature>
<comment type="subcellular location">
    <subcellularLocation>
        <location evidence="16">Cell membrane</location>
        <topology evidence="16">Multi-pass membrane protein</topology>
    </subcellularLocation>
    <subcellularLocation>
        <location evidence="1">Membrane</location>
        <topology evidence="1">Multi-pass membrane protein</topology>
    </subcellularLocation>
</comment>
<dbReference type="AlphaFoldDB" id="A0A511V1W7"/>
<protein>
    <recommendedName>
        <fullName evidence="17">Cytochrome c oxidase subunit 2</fullName>
        <ecNumber evidence="17">7.1.1.9</ecNumber>
    </recommendedName>
</protein>
<dbReference type="InterPro" id="IPR036257">
    <property type="entry name" value="Cyt_c_oxidase_su2_TM_sf"/>
</dbReference>
<keyword evidence="3 16" id="KW-0813">Transport</keyword>
<dbReference type="EMBL" id="BJXX01000015">
    <property type="protein sequence ID" value="GEN32885.1"/>
    <property type="molecule type" value="Genomic_DNA"/>
</dbReference>
<evidence type="ECO:0000256" key="10">
    <source>
        <dbReference type="ARBA" id="ARBA00022989"/>
    </source>
</evidence>
<evidence type="ECO:0000256" key="12">
    <source>
        <dbReference type="ARBA" id="ARBA00023008"/>
    </source>
</evidence>
<proteinExistence type="inferred from homology"/>
<comment type="function">
    <text evidence="14 17">Subunits I and II form the functional core of the enzyme complex. Electrons originating in cytochrome c are transferred via heme a and Cu(A) to the binuclear center formed by heme a3 and Cu(B).</text>
</comment>
<evidence type="ECO:0000256" key="16">
    <source>
        <dbReference type="RuleBase" id="RU000456"/>
    </source>
</evidence>
<dbReference type="GO" id="GO:0004129">
    <property type="term" value="F:cytochrome-c oxidase activity"/>
    <property type="evidence" value="ECO:0007669"/>
    <property type="project" value="UniProtKB-EC"/>
</dbReference>
<dbReference type="InterPro" id="IPR011759">
    <property type="entry name" value="Cyt_c_oxidase_su2_TM_dom"/>
</dbReference>
<dbReference type="PROSITE" id="PS50857">
    <property type="entry name" value="COX2_CUA"/>
    <property type="match status" value="1"/>
</dbReference>
<comment type="cofactor">
    <cofactor evidence="17">
        <name>Cu cation</name>
        <dbReference type="ChEBI" id="CHEBI:23378"/>
    </cofactor>
    <text evidence="17">Binds a copper A center.</text>
</comment>
<dbReference type="NCBIfam" id="TIGR02866">
    <property type="entry name" value="CoxB"/>
    <property type="match status" value="1"/>
</dbReference>
<dbReference type="GO" id="GO:0005886">
    <property type="term" value="C:plasma membrane"/>
    <property type="evidence" value="ECO:0007669"/>
    <property type="project" value="UniProtKB-SubCell"/>
</dbReference>
<dbReference type="GO" id="GO:0005507">
    <property type="term" value="F:copper ion binding"/>
    <property type="evidence" value="ECO:0007669"/>
    <property type="project" value="InterPro"/>
</dbReference>
<dbReference type="PROSITE" id="PS51007">
    <property type="entry name" value="CYTC"/>
    <property type="match status" value="1"/>
</dbReference>
<keyword evidence="4 15" id="KW-0349">Heme</keyword>
<evidence type="ECO:0000259" key="20">
    <source>
        <dbReference type="PROSITE" id="PS50999"/>
    </source>
</evidence>
<dbReference type="SUPFAM" id="SSF49503">
    <property type="entry name" value="Cupredoxins"/>
    <property type="match status" value="1"/>
</dbReference>
<dbReference type="Pfam" id="PF02790">
    <property type="entry name" value="COX2_TM"/>
    <property type="match status" value="1"/>
</dbReference>
<keyword evidence="8" id="KW-1278">Translocase</keyword>
<evidence type="ECO:0000313" key="23">
    <source>
        <dbReference type="Proteomes" id="UP000321157"/>
    </source>
</evidence>
<evidence type="ECO:0000256" key="1">
    <source>
        <dbReference type="ARBA" id="ARBA00004141"/>
    </source>
</evidence>
<keyword evidence="5 16" id="KW-0679">Respiratory chain</keyword>
<evidence type="ECO:0000313" key="22">
    <source>
        <dbReference type="EMBL" id="GEN32885.1"/>
    </source>
</evidence>
<evidence type="ECO:0000256" key="6">
    <source>
        <dbReference type="ARBA" id="ARBA00022692"/>
    </source>
</evidence>
<evidence type="ECO:0000256" key="13">
    <source>
        <dbReference type="ARBA" id="ARBA00023136"/>
    </source>
</evidence>
<comment type="caution">
    <text evidence="22">The sequence shown here is derived from an EMBL/GenBank/DDBJ whole genome shotgun (WGS) entry which is preliminary data.</text>
</comment>
<keyword evidence="9 16" id="KW-0249">Electron transport</keyword>
<evidence type="ECO:0000256" key="15">
    <source>
        <dbReference type="PROSITE-ProRule" id="PRU00433"/>
    </source>
</evidence>
<evidence type="ECO:0000256" key="11">
    <source>
        <dbReference type="ARBA" id="ARBA00023004"/>
    </source>
</evidence>